<evidence type="ECO:0000256" key="4">
    <source>
        <dbReference type="SAM" id="MobiDB-lite"/>
    </source>
</evidence>
<dbReference type="InterPro" id="IPR001452">
    <property type="entry name" value="SH3_domain"/>
</dbReference>
<dbReference type="SMART" id="SM00072">
    <property type="entry name" value="GuKc"/>
    <property type="match status" value="1"/>
</dbReference>
<dbReference type="PANTHER" id="PTHR23122">
    <property type="entry name" value="MEMBRANE-ASSOCIATED GUANYLATE KINASE MAGUK"/>
    <property type="match status" value="1"/>
</dbReference>
<feature type="region of interest" description="Disordered" evidence="4">
    <location>
        <begin position="191"/>
        <end position="612"/>
    </location>
</feature>
<feature type="compositionally biased region" description="Basic and acidic residues" evidence="4">
    <location>
        <begin position="297"/>
        <end position="309"/>
    </location>
</feature>
<dbReference type="Pfam" id="PF00595">
    <property type="entry name" value="PDZ"/>
    <property type="match status" value="1"/>
</dbReference>
<feature type="compositionally biased region" description="Basic and acidic residues" evidence="4">
    <location>
        <begin position="400"/>
        <end position="411"/>
    </location>
</feature>
<dbReference type="InterPro" id="IPR027417">
    <property type="entry name" value="P-loop_NTPase"/>
</dbReference>
<feature type="compositionally biased region" description="Basic and acidic residues" evidence="4">
    <location>
        <begin position="475"/>
        <end position="490"/>
    </location>
</feature>
<dbReference type="InterPro" id="IPR036892">
    <property type="entry name" value="L27_dom_sf"/>
</dbReference>
<organism evidence="8">
    <name type="scientific">Daphnia pulex</name>
    <name type="common">Water flea</name>
    <dbReference type="NCBI Taxonomy" id="6669"/>
    <lineage>
        <taxon>Eukaryota</taxon>
        <taxon>Metazoa</taxon>
        <taxon>Ecdysozoa</taxon>
        <taxon>Arthropoda</taxon>
        <taxon>Crustacea</taxon>
        <taxon>Branchiopoda</taxon>
        <taxon>Diplostraca</taxon>
        <taxon>Cladocera</taxon>
        <taxon>Anomopoda</taxon>
        <taxon>Daphniidae</taxon>
        <taxon>Daphnia</taxon>
    </lineage>
</organism>
<dbReference type="PROSITE" id="PS50052">
    <property type="entry name" value="GUANYLATE_KINASE_2"/>
    <property type="match status" value="1"/>
</dbReference>
<dbReference type="PROSITE" id="PS50002">
    <property type="entry name" value="SH3"/>
    <property type="match status" value="1"/>
</dbReference>
<dbReference type="InterPro" id="IPR001478">
    <property type="entry name" value="PDZ"/>
</dbReference>
<dbReference type="InterPro" id="IPR008145">
    <property type="entry name" value="GK/Ca_channel_bsu"/>
</dbReference>
<evidence type="ECO:0000256" key="2">
    <source>
        <dbReference type="ARBA" id="ARBA00022443"/>
    </source>
</evidence>
<dbReference type="InterPro" id="IPR014775">
    <property type="entry name" value="L27_C"/>
</dbReference>
<dbReference type="SUPFAM" id="SSF50156">
    <property type="entry name" value="PDZ domain-like"/>
    <property type="match status" value="1"/>
</dbReference>
<dbReference type="InterPro" id="IPR036028">
    <property type="entry name" value="SH3-like_dom_sf"/>
</dbReference>
<dbReference type="FunFam" id="2.30.30.40:FF:000069">
    <property type="entry name" value="MAGUK p55 subfamily member 6"/>
    <property type="match status" value="1"/>
</dbReference>
<feature type="compositionally biased region" description="Polar residues" evidence="4">
    <location>
        <begin position="451"/>
        <end position="466"/>
    </location>
</feature>
<dbReference type="InterPro" id="IPR020590">
    <property type="entry name" value="Guanylate_kinase_CS"/>
</dbReference>
<feature type="compositionally biased region" description="Acidic residues" evidence="4">
    <location>
        <begin position="438"/>
        <end position="450"/>
    </location>
</feature>
<evidence type="ECO:0000259" key="7">
    <source>
        <dbReference type="PROSITE" id="PS50106"/>
    </source>
</evidence>
<evidence type="ECO:0000259" key="6">
    <source>
        <dbReference type="PROSITE" id="PS50052"/>
    </source>
</evidence>
<feature type="region of interest" description="Disordered" evidence="4">
    <location>
        <begin position="1"/>
        <end position="121"/>
    </location>
</feature>
<dbReference type="SMART" id="SM00326">
    <property type="entry name" value="SH3"/>
    <property type="match status" value="1"/>
</dbReference>
<keyword evidence="2 3" id="KW-0728">SH3 domain</keyword>
<dbReference type="Gene3D" id="1.10.287.650">
    <property type="entry name" value="L27 domain"/>
    <property type="match status" value="1"/>
</dbReference>
<dbReference type="CDD" id="cd11862">
    <property type="entry name" value="SH3_MPP"/>
    <property type="match status" value="1"/>
</dbReference>
<dbReference type="SUPFAM" id="SSF52540">
    <property type="entry name" value="P-loop containing nucleoside triphosphate hydrolases"/>
    <property type="match status" value="1"/>
</dbReference>
<feature type="compositionally biased region" description="Basic and acidic residues" evidence="4">
    <location>
        <begin position="517"/>
        <end position="534"/>
    </location>
</feature>
<dbReference type="SUPFAM" id="SSF101288">
    <property type="entry name" value="L27 domain"/>
    <property type="match status" value="1"/>
</dbReference>
<evidence type="ECO:0000256" key="3">
    <source>
        <dbReference type="PROSITE-ProRule" id="PRU00192"/>
    </source>
</evidence>
<feature type="compositionally biased region" description="Polar residues" evidence="4">
    <location>
        <begin position="539"/>
        <end position="549"/>
    </location>
</feature>
<dbReference type="FunFam" id="3.30.63.10:FF:000002">
    <property type="entry name" value="Guanylate kinase 1"/>
    <property type="match status" value="1"/>
</dbReference>
<accession>A0A4Y7MUZ4</accession>
<dbReference type="CDD" id="cd10832">
    <property type="entry name" value="PDZ_MPP6-MPP2-like"/>
    <property type="match status" value="1"/>
</dbReference>
<gene>
    <name evidence="8" type="primary">EOG090X032R</name>
</gene>
<reference evidence="8" key="1">
    <citation type="submission" date="2018-08" db="EMBL/GenBank/DDBJ databases">
        <authorList>
            <person name="Cornetti L."/>
        </authorList>
    </citation>
    <scope>NUCLEOTIDE SEQUENCE</scope>
    <source>
        <strain evidence="8">PA42</strain>
    </source>
</reference>
<evidence type="ECO:0000259" key="5">
    <source>
        <dbReference type="PROSITE" id="PS50002"/>
    </source>
</evidence>
<dbReference type="Gene3D" id="2.30.42.10">
    <property type="match status" value="1"/>
</dbReference>
<feature type="compositionally biased region" description="Basic and acidic residues" evidence="4">
    <location>
        <begin position="367"/>
        <end position="393"/>
    </location>
</feature>
<dbReference type="Gene3D" id="3.40.50.300">
    <property type="entry name" value="P-loop containing nucleotide triphosphate hydrolases"/>
    <property type="match status" value="1"/>
</dbReference>
<comment type="similarity">
    <text evidence="1">Belongs to the MAGUK family.</text>
</comment>
<feature type="domain" description="PDZ" evidence="7">
    <location>
        <begin position="849"/>
        <end position="927"/>
    </location>
</feature>
<dbReference type="OrthoDB" id="65789at2759"/>
<dbReference type="InterPro" id="IPR036034">
    <property type="entry name" value="PDZ_sf"/>
</dbReference>
<protein>
    <submittedName>
        <fullName evidence="8">EOG090X032R</fullName>
    </submittedName>
</protein>
<dbReference type="Gene3D" id="2.30.30.40">
    <property type="entry name" value="SH3 Domains"/>
    <property type="match status" value="1"/>
</dbReference>
<dbReference type="Pfam" id="PF07653">
    <property type="entry name" value="SH3_2"/>
    <property type="match status" value="1"/>
</dbReference>
<dbReference type="Pfam" id="PF00625">
    <property type="entry name" value="Guanylate_kin"/>
    <property type="match status" value="1"/>
</dbReference>
<proteinExistence type="evidence at transcript level"/>
<feature type="domain" description="Guanylate kinase-like" evidence="6">
    <location>
        <begin position="1059"/>
        <end position="1270"/>
    </location>
</feature>
<dbReference type="InterPro" id="IPR050716">
    <property type="entry name" value="MAGUK"/>
</dbReference>
<dbReference type="EMBL" id="LR014536">
    <property type="protein sequence ID" value="SVE84155.1"/>
    <property type="molecule type" value="mRNA"/>
</dbReference>
<feature type="region of interest" description="Disordered" evidence="4">
    <location>
        <begin position="712"/>
        <end position="731"/>
    </location>
</feature>
<evidence type="ECO:0000256" key="1">
    <source>
        <dbReference type="ARBA" id="ARBA00007014"/>
    </source>
</evidence>
<feature type="compositionally biased region" description="Polar residues" evidence="4">
    <location>
        <begin position="714"/>
        <end position="731"/>
    </location>
</feature>
<feature type="compositionally biased region" description="Low complexity" evidence="4">
    <location>
        <begin position="103"/>
        <end position="112"/>
    </location>
</feature>
<evidence type="ECO:0000313" key="8">
    <source>
        <dbReference type="EMBL" id="SVE84155.1"/>
    </source>
</evidence>
<dbReference type="PROSITE" id="PS00856">
    <property type="entry name" value="GUANYLATE_KINASE_1"/>
    <property type="match status" value="1"/>
</dbReference>
<feature type="domain" description="SH3" evidence="5">
    <location>
        <begin position="934"/>
        <end position="1003"/>
    </location>
</feature>
<feature type="compositionally biased region" description="Pro residues" evidence="4">
    <location>
        <begin position="45"/>
        <end position="62"/>
    </location>
</feature>
<dbReference type="Pfam" id="PF02828">
    <property type="entry name" value="L27"/>
    <property type="match status" value="1"/>
</dbReference>
<feature type="compositionally biased region" description="Basic and acidic residues" evidence="4">
    <location>
        <begin position="229"/>
        <end position="242"/>
    </location>
</feature>
<feature type="compositionally biased region" description="Basic and acidic residues" evidence="4">
    <location>
        <begin position="82"/>
        <end position="96"/>
    </location>
</feature>
<dbReference type="PROSITE" id="PS50106">
    <property type="entry name" value="PDZ"/>
    <property type="match status" value="1"/>
</dbReference>
<feature type="compositionally biased region" description="Polar residues" evidence="4">
    <location>
        <begin position="12"/>
        <end position="23"/>
    </location>
</feature>
<dbReference type="InterPro" id="IPR008144">
    <property type="entry name" value="Guanylate_kin-like_dom"/>
</dbReference>
<dbReference type="SUPFAM" id="SSF50044">
    <property type="entry name" value="SH3-domain"/>
    <property type="match status" value="1"/>
</dbReference>
<sequence length="1285" mass="143913">MVKGKKADTTGVKLNSIQAGAENSSSQPQSPPSQAQKSLQDLDETPPPSRSPSPPPSPPPSPTHSARSRESQWSIDIEELSDEPRSAVPTKKDNKRPDRRRSSSWSRSLMNSFRKKKNKEANLEALYKTGPLPDDFPAKSDEELDLTLQSIEPAVTVVVEERTGPVENVQIDESMEETKTSVPVQDEAAIVAETRTKAPSVERSTRMSKMLSFGTFGRRKSMTAPQEQSKSDHQESENRENPEIEVEAEQEKKPESKLKPKADKKGKHDEVDGESGEVKPEGKTKSNKREKSKSKERKPMKNEKEKSEENIQVIDEIQIEPGSVLIPTVAKVEEKEKSKSSLKKPTVAKVEEKEKSKSSLKKPTVAKVEEKEKSKSLKKPSVDKGEEKEEKKSKSSSKKPTADQEEKESKSSVKKSKSNHKSIFSFKVKSVEQVQPEMDVEEVQLTDQEPESTSNTAVTKSESPPSTKVKPKRKSIADLFKREKSIKEEEIPTESELPPSKKAGMFRNSFARSKKTKSMDVETIPHEEIPENDKKTRRSTSVAFGSSFSLKKMFHSDSPSDSVDQTPDGILNKRSKKTSSARPKSVQLDGNPLEIENVPVNSQTELRSSRSKFGERFMSFTRDSLRIKKQQRSKSDDRVLAEVADETLPVPIAIEAEDKNVTAPNATEKEGMRTNASEIPANPVAESVTPEVQVDEAVILSTLHLDYEPKHALVSSSPPTSPDENPSDVQSNIAIANPSSLLDASRQMENPAPDEPQKAVAVSTVEALREIFLVETLGEVLGQLKTSPSSEGAQLREIFENPHLTALLETHDAVTERLPSRQGSVEESPFGDFDPYSWEMPADISDVRAVGIRKNPGEPLGLTVKTEDGQLVIARILAGGAVDRQGLLHVGDIIGEVNGIVVRSAEQLQVEIARCREHIQLKILPSFQENGSNGAQCCVRAHFDYDPKDDKLLPCPEIGLAFKKGDILQVVNQSDPNWWQAKKVGWSGPAGLIPSQELEERRKAFVAPEADFVHKIGFCGTRISKKKKKLMYQIKSSVDLDKAELLLYEEVTRMPPFRRKTLVLVGSEGIGRRTLKNRLINSDPDRFGTTMPHTSRPMRELEEDGMGYWFVSREEMEHDVRDHQFLEFGEHNNHIYGTKLDTIRAVIRQGKMCVLDCSPNALKTLHNSPEFMPYVIFLAAPGMDQLKSLYENSRYSSRNLGTFDRSSSIRFSSRRARTLESLTSLYEEEDFKNALEESARIQRIYEKYFDQIIINEDPDQTFRKVVEALEILSNQHQWVPVSWVY</sequence>
<dbReference type="SMART" id="SM00228">
    <property type="entry name" value="PDZ"/>
    <property type="match status" value="1"/>
</dbReference>
<feature type="compositionally biased region" description="Basic and acidic residues" evidence="4">
    <location>
        <begin position="249"/>
        <end position="289"/>
    </location>
</feature>
<name>A0A4Y7MUZ4_DAPPU</name>
<feature type="compositionally biased region" description="Low complexity" evidence="4">
    <location>
        <begin position="24"/>
        <end position="34"/>
    </location>
</feature>